<name>A0A6I9NX59_9TELE</name>
<dbReference type="PANTHER" id="PTHR11786">
    <property type="entry name" value="N-HYDROXYARYLAMINE O-ACETYLTRANSFERASE"/>
    <property type="match status" value="1"/>
</dbReference>
<evidence type="ECO:0000256" key="5">
    <source>
        <dbReference type="RuleBase" id="RU003452"/>
    </source>
</evidence>
<keyword evidence="3 5" id="KW-0808">Transferase</keyword>
<accession>A0A6I9NX59</accession>
<dbReference type="EC" id="2.3.1.5" evidence="2"/>
<feature type="non-terminal residue" evidence="7">
    <location>
        <position position="1"/>
    </location>
</feature>
<keyword evidence="4 5" id="KW-0012">Acyltransferase</keyword>
<dbReference type="Gene3D" id="3.30.2140.20">
    <property type="match status" value="1"/>
</dbReference>
<dbReference type="Pfam" id="PF00797">
    <property type="entry name" value="Acetyltransf_2"/>
    <property type="match status" value="1"/>
</dbReference>
<dbReference type="OrthoDB" id="10260017at2759"/>
<organism evidence="6 7">
    <name type="scientific">Notothenia coriiceps</name>
    <name type="common">black rockcod</name>
    <dbReference type="NCBI Taxonomy" id="8208"/>
    <lineage>
        <taxon>Eukaryota</taxon>
        <taxon>Metazoa</taxon>
        <taxon>Chordata</taxon>
        <taxon>Craniata</taxon>
        <taxon>Vertebrata</taxon>
        <taxon>Euteleostomi</taxon>
        <taxon>Actinopterygii</taxon>
        <taxon>Neopterygii</taxon>
        <taxon>Teleostei</taxon>
        <taxon>Neoteleostei</taxon>
        <taxon>Acanthomorphata</taxon>
        <taxon>Eupercaria</taxon>
        <taxon>Perciformes</taxon>
        <taxon>Notothenioidei</taxon>
        <taxon>Nototheniidae</taxon>
        <taxon>Notothenia</taxon>
    </lineage>
</organism>
<evidence type="ECO:0000313" key="6">
    <source>
        <dbReference type="Proteomes" id="UP000504611"/>
    </source>
</evidence>
<dbReference type="InterPro" id="IPR053710">
    <property type="entry name" value="Arylamine_NAT_domain_sf"/>
</dbReference>
<dbReference type="PANTHER" id="PTHR11786:SF8">
    <property type="entry name" value="ARYLAMINE N-ACETYLTRANSFERASE 1"/>
    <property type="match status" value="1"/>
</dbReference>
<dbReference type="AlphaFoldDB" id="A0A6I9NX59"/>
<proteinExistence type="inferred from homology"/>
<reference evidence="7" key="1">
    <citation type="submission" date="2025-08" db="UniProtKB">
        <authorList>
            <consortium name="RefSeq"/>
        </authorList>
    </citation>
    <scope>IDENTIFICATION</scope>
    <source>
        <tissue evidence="7">Muscle</tissue>
    </source>
</reference>
<protein>
    <recommendedName>
        <fullName evidence="2">arylamine N-acetyltransferase</fullName>
        <ecNumber evidence="2">2.3.1.5</ecNumber>
    </recommendedName>
</protein>
<dbReference type="Proteomes" id="UP000504611">
    <property type="component" value="Unplaced"/>
</dbReference>
<dbReference type="GeneID" id="104955050"/>
<dbReference type="InterPro" id="IPR001447">
    <property type="entry name" value="Arylamine_N-AcTrfase"/>
</dbReference>
<sequence>DSHLIHKVIVNGKAYIADVAFGVSFQIWEPMELVSGKDQHQEAGVFRVLDKGDKWVLEKTSRKTKVLNPDFAKSSLVKRQETTAIYCFTLEPREVEHFYEANNTLQTDPKSLFMNKSIVSLQTATGFRALVGWTYSEVTFKPEEGVDVFDLRNIEDEEKEQVLLEKFDIKLQKKLQLVSNKTCYSL</sequence>
<keyword evidence="6" id="KW-1185">Reference proteome</keyword>
<evidence type="ECO:0000313" key="7">
    <source>
        <dbReference type="RefSeq" id="XP_010780577.1"/>
    </source>
</evidence>
<evidence type="ECO:0000256" key="1">
    <source>
        <dbReference type="ARBA" id="ARBA00006547"/>
    </source>
</evidence>
<evidence type="ECO:0000256" key="2">
    <source>
        <dbReference type="ARBA" id="ARBA00012701"/>
    </source>
</evidence>
<dbReference type="RefSeq" id="XP_010780577.1">
    <property type="nucleotide sequence ID" value="XM_010782275.1"/>
</dbReference>
<dbReference type="SUPFAM" id="SSF54001">
    <property type="entry name" value="Cysteine proteinases"/>
    <property type="match status" value="1"/>
</dbReference>
<evidence type="ECO:0000256" key="3">
    <source>
        <dbReference type="ARBA" id="ARBA00022679"/>
    </source>
</evidence>
<dbReference type="GO" id="GO:0004060">
    <property type="term" value="F:arylamine N-acetyltransferase activity"/>
    <property type="evidence" value="ECO:0007669"/>
    <property type="project" value="UniProtKB-EC"/>
</dbReference>
<dbReference type="PRINTS" id="PR01543">
    <property type="entry name" value="ANATRNSFRASE"/>
</dbReference>
<comment type="similarity">
    <text evidence="1 5">Belongs to the arylamine N-acetyltransferase family.</text>
</comment>
<dbReference type="KEGG" id="ncc:104955050"/>
<evidence type="ECO:0000256" key="4">
    <source>
        <dbReference type="ARBA" id="ARBA00023315"/>
    </source>
</evidence>
<dbReference type="InterPro" id="IPR038765">
    <property type="entry name" value="Papain-like_cys_pep_sf"/>
</dbReference>
<gene>
    <name evidence="7" type="primary">LOC104955050</name>
</gene>